<name>A0A5J4NAG8_9TREM</name>
<comment type="caution">
    <text evidence="2">The sequence shown here is derived from an EMBL/GenBank/DDBJ whole genome shotgun (WGS) entry which is preliminary data.</text>
</comment>
<keyword evidence="2" id="KW-0804">Transcription</keyword>
<feature type="compositionally biased region" description="Polar residues" evidence="1">
    <location>
        <begin position="496"/>
        <end position="505"/>
    </location>
</feature>
<dbReference type="EMBL" id="QNGE01004751">
    <property type="protein sequence ID" value="KAA3672584.1"/>
    <property type="molecule type" value="Genomic_DNA"/>
</dbReference>
<evidence type="ECO:0000313" key="3">
    <source>
        <dbReference type="Proteomes" id="UP000324629"/>
    </source>
</evidence>
<feature type="compositionally biased region" description="Polar residues" evidence="1">
    <location>
        <begin position="523"/>
        <end position="537"/>
    </location>
</feature>
<dbReference type="GO" id="GO:0005666">
    <property type="term" value="C:RNA polymerase III complex"/>
    <property type="evidence" value="ECO:0007669"/>
    <property type="project" value="TreeGrafter"/>
</dbReference>
<dbReference type="Proteomes" id="UP000324629">
    <property type="component" value="Unassembled WGS sequence"/>
</dbReference>
<dbReference type="InterPro" id="IPR006886">
    <property type="entry name" value="RNA_pol_III_Rpc5"/>
</dbReference>
<dbReference type="GO" id="GO:0042797">
    <property type="term" value="P:tRNA transcription by RNA polymerase III"/>
    <property type="evidence" value="ECO:0007669"/>
    <property type="project" value="TreeGrafter"/>
</dbReference>
<feature type="region of interest" description="Disordered" evidence="1">
    <location>
        <begin position="667"/>
        <end position="692"/>
    </location>
</feature>
<feature type="region of interest" description="Disordered" evidence="1">
    <location>
        <begin position="113"/>
        <end position="163"/>
    </location>
</feature>
<feature type="region of interest" description="Disordered" evidence="1">
    <location>
        <begin position="478"/>
        <end position="556"/>
    </location>
</feature>
<feature type="compositionally biased region" description="Low complexity" evidence="1">
    <location>
        <begin position="121"/>
        <end position="136"/>
    </location>
</feature>
<evidence type="ECO:0000313" key="2">
    <source>
        <dbReference type="EMBL" id="KAA3672584.1"/>
    </source>
</evidence>
<dbReference type="PANTHER" id="PTHR12069">
    <property type="entry name" value="DNA-DIRECTED RNA POLYMERASES III 80 KDA POLYPEPTIDE RNA POLYMERASE III SUBUNIT 5"/>
    <property type="match status" value="1"/>
</dbReference>
<keyword evidence="2" id="KW-0240">DNA-directed RNA polymerase</keyword>
<keyword evidence="3" id="KW-1185">Reference proteome</keyword>
<evidence type="ECO:0000256" key="1">
    <source>
        <dbReference type="SAM" id="MobiDB-lite"/>
    </source>
</evidence>
<feature type="region of interest" description="Disordered" evidence="1">
    <location>
        <begin position="629"/>
        <end position="650"/>
    </location>
</feature>
<dbReference type="AlphaFoldDB" id="A0A5J4NAG8"/>
<gene>
    <name evidence="2" type="ORF">DEA37_0004227</name>
</gene>
<proteinExistence type="predicted"/>
<feature type="compositionally biased region" description="Low complexity" evidence="1">
    <location>
        <begin position="538"/>
        <end position="555"/>
    </location>
</feature>
<accession>A0A5J4NAG8</accession>
<protein>
    <submittedName>
        <fullName evidence="2">DNA-directed RNA polymerase III subunit RPC5</fullName>
    </submittedName>
</protein>
<sequence>MMEKAGVLKEYKNRDAHRSLELELVKDGRMKSTFDLLELNLENGKNPSIGHDNGEPDSFLLRSEIMKVPTSLLGYFVNGTLSQRIKFIHQDECHLIPIETDALVMDTIKEPMKERSRVPEVPESSTSSQTTPTVVSARLKVQDSGNLRGQLGGRRKPADNDPDLLFRTQQNMAPWRPVRYRRFMPSDAFESRIPLLYPYEDNELTCYGSNGPRQEDYISALLEPLAPVPTSHGRVEPTQPPSLEELIQTIMLKVHVIRFGKLVGCARERFSDPHQVTNAAVLQHVQKVAVLVRGWWVVKSELLYPPATYSEHATIPTSLLIRARDYIVSQPFFLIMGFSYSVTQLHSLTLLFRLQMAVFHRGEHLTRKTISSMTKLPALEATEILKLLARKMGTTQKGHVNHWEFHPVDQDFIRKYPDVVQQQHCLWEARIRQLCSQLKLERLVSDGARRKRRCSGRLSSESESETEVSIRSLVSGVHVSGGSGRQAGIARRKRQLSLSSTSASEDGNDWSAARHPTKKRPRTQSLSLAANNDSVSPLTGTTTALPQTTTTALSANPSASRLETLAVSNSFSFSVPLSPPPVSKFSSPSLLTTSTTTPVQNQQNPKANVIHPISCSVAQPTDVHSSVQPSLVTCKPEPTSPPAAANSSSRNVRFEMNSTELLTQNIKPEPSETNHSHSMSTEEIGSTAEKSADCERSTVSPILLNFVREKFRTLPIISLSELAKMVQQSLCGSPEDDQSSSFLYVREPGTPVPPPGSEAERELLKPLLTEALLQADARRLQVSWPTGREMRPEEPLFVARVAGSECGAISESTQKLRDALLDVCEKQPHFRMKDLMDRLEQLSIHGLARKTICSMLKHYCIYKHNRYYLRHTIMD</sequence>
<organism evidence="2 3">
    <name type="scientific">Paragonimus westermani</name>
    <dbReference type="NCBI Taxonomy" id="34504"/>
    <lineage>
        <taxon>Eukaryota</taxon>
        <taxon>Metazoa</taxon>
        <taxon>Spiralia</taxon>
        <taxon>Lophotrochozoa</taxon>
        <taxon>Platyhelminthes</taxon>
        <taxon>Trematoda</taxon>
        <taxon>Digenea</taxon>
        <taxon>Plagiorchiida</taxon>
        <taxon>Troglotremata</taxon>
        <taxon>Troglotrematidae</taxon>
        <taxon>Paragonimus</taxon>
    </lineage>
</organism>
<dbReference type="Pfam" id="PF04801">
    <property type="entry name" value="RPC5"/>
    <property type="match status" value="2"/>
</dbReference>
<reference evidence="2 3" key="1">
    <citation type="journal article" date="2019" name="Gigascience">
        <title>Whole-genome sequence of the oriental lung fluke Paragonimus westermani.</title>
        <authorList>
            <person name="Oey H."/>
            <person name="Zakrzewski M."/>
            <person name="Narain K."/>
            <person name="Devi K.R."/>
            <person name="Agatsuma T."/>
            <person name="Nawaratna S."/>
            <person name="Gobert G.N."/>
            <person name="Jones M.K."/>
            <person name="Ragan M.A."/>
            <person name="McManus D.P."/>
            <person name="Krause L."/>
        </authorList>
    </citation>
    <scope>NUCLEOTIDE SEQUENCE [LARGE SCALE GENOMIC DNA]</scope>
    <source>
        <strain evidence="2 3">IND2009</strain>
    </source>
</reference>
<dbReference type="PANTHER" id="PTHR12069:SF0">
    <property type="entry name" value="DNA-DIRECTED RNA POLYMERASE III SUBUNIT RPC5"/>
    <property type="match status" value="1"/>
</dbReference>